<comment type="caution">
    <text evidence="6">The sequence shown here is derived from an EMBL/GenBank/DDBJ whole genome shotgun (WGS) entry which is preliminary data.</text>
</comment>
<dbReference type="HAMAP" id="MF_00658">
    <property type="entry name" value="23SrRNA_methyltr_H"/>
    <property type="match status" value="1"/>
</dbReference>
<reference evidence="6 7" key="1">
    <citation type="submission" date="2017-08" db="EMBL/GenBank/DDBJ databases">
        <title>Fine stratification of microbial communities through a metagenomic profile of the photic zone.</title>
        <authorList>
            <person name="Haro-Moreno J.M."/>
            <person name="Lopez-Perez M."/>
            <person name="De La Torre J."/>
            <person name="Picazo A."/>
            <person name="Camacho A."/>
            <person name="Rodriguez-Valera F."/>
        </authorList>
    </citation>
    <scope>NUCLEOTIDE SEQUENCE [LARGE SCALE GENOMIC DNA]</scope>
    <source>
        <strain evidence="6">MED-G24</strain>
    </source>
</reference>
<dbReference type="PANTHER" id="PTHR33603:SF1">
    <property type="entry name" value="RIBOSOMAL RNA LARGE SUBUNIT METHYLTRANSFERASE H"/>
    <property type="match status" value="1"/>
</dbReference>
<name>A0A2A5WT26_9GAMM</name>
<evidence type="ECO:0000256" key="1">
    <source>
        <dbReference type="ARBA" id="ARBA00022603"/>
    </source>
</evidence>
<feature type="binding site" evidence="5">
    <location>
        <position position="73"/>
    </location>
    <ligand>
        <name>S-adenosyl-L-methionine</name>
        <dbReference type="ChEBI" id="CHEBI:59789"/>
    </ligand>
</feature>
<dbReference type="Pfam" id="PF02590">
    <property type="entry name" value="SPOUT_MTase"/>
    <property type="match status" value="1"/>
</dbReference>
<dbReference type="PIRSF" id="PIRSF004505">
    <property type="entry name" value="MT_bac"/>
    <property type="match status" value="1"/>
</dbReference>
<dbReference type="AlphaFoldDB" id="A0A2A5WT26"/>
<evidence type="ECO:0000256" key="4">
    <source>
        <dbReference type="ARBA" id="ARBA00038303"/>
    </source>
</evidence>
<keyword evidence="5" id="KW-0698">rRNA processing</keyword>
<protein>
    <recommendedName>
        <fullName evidence="5">Ribosomal RNA large subunit methyltransferase H</fullName>
        <ecNumber evidence="5">2.1.1.177</ecNumber>
    </recommendedName>
    <alternativeName>
        <fullName evidence="5">23S rRNA (pseudouridine1915-N3)-methyltransferase</fullName>
    </alternativeName>
    <alternativeName>
        <fullName evidence="5">23S rRNA m3Psi1915 methyltransferase</fullName>
    </alternativeName>
    <alternativeName>
        <fullName evidence="5">rRNA (pseudouridine-N3-)-methyltransferase RlmH</fullName>
    </alternativeName>
</protein>
<keyword evidence="1 5" id="KW-0489">Methyltransferase</keyword>
<comment type="subcellular location">
    <subcellularLocation>
        <location evidence="5">Cytoplasm</location>
    </subcellularLocation>
</comment>
<dbReference type="SUPFAM" id="SSF75217">
    <property type="entry name" value="alpha/beta knot"/>
    <property type="match status" value="1"/>
</dbReference>
<evidence type="ECO:0000256" key="5">
    <source>
        <dbReference type="HAMAP-Rule" id="MF_00658"/>
    </source>
</evidence>
<accession>A0A2A5WT26</accession>
<dbReference type="EMBL" id="NTKD01000024">
    <property type="protein sequence ID" value="PDH39428.1"/>
    <property type="molecule type" value="Genomic_DNA"/>
</dbReference>
<comment type="catalytic activity">
    <reaction evidence="5">
        <text>pseudouridine(1915) in 23S rRNA + S-adenosyl-L-methionine = N(3)-methylpseudouridine(1915) in 23S rRNA + S-adenosyl-L-homocysteine + H(+)</text>
        <dbReference type="Rhea" id="RHEA:42752"/>
        <dbReference type="Rhea" id="RHEA-COMP:10221"/>
        <dbReference type="Rhea" id="RHEA-COMP:10222"/>
        <dbReference type="ChEBI" id="CHEBI:15378"/>
        <dbReference type="ChEBI" id="CHEBI:57856"/>
        <dbReference type="ChEBI" id="CHEBI:59789"/>
        <dbReference type="ChEBI" id="CHEBI:65314"/>
        <dbReference type="ChEBI" id="CHEBI:74486"/>
        <dbReference type="EC" id="2.1.1.177"/>
    </reaction>
</comment>
<feature type="binding site" evidence="5">
    <location>
        <position position="104"/>
    </location>
    <ligand>
        <name>S-adenosyl-L-methionine</name>
        <dbReference type="ChEBI" id="CHEBI:59789"/>
    </ligand>
</feature>
<organism evidence="6 7">
    <name type="scientific">OM182 bacterium MED-G24</name>
    <dbReference type="NCBI Taxonomy" id="1986255"/>
    <lineage>
        <taxon>Bacteria</taxon>
        <taxon>Pseudomonadati</taxon>
        <taxon>Pseudomonadota</taxon>
        <taxon>Gammaproteobacteria</taxon>
        <taxon>OMG group</taxon>
        <taxon>OM182 clade</taxon>
    </lineage>
</organism>
<dbReference type="InterPro" id="IPR003742">
    <property type="entry name" value="RlmH-like"/>
</dbReference>
<evidence type="ECO:0000256" key="2">
    <source>
        <dbReference type="ARBA" id="ARBA00022679"/>
    </source>
</evidence>
<dbReference type="GO" id="GO:0070038">
    <property type="term" value="F:rRNA (pseudouridine-N3-)-methyltransferase activity"/>
    <property type="evidence" value="ECO:0007669"/>
    <property type="project" value="UniProtKB-UniRule"/>
</dbReference>
<comment type="subunit">
    <text evidence="5">Homodimer.</text>
</comment>
<dbReference type="PANTHER" id="PTHR33603">
    <property type="entry name" value="METHYLTRANSFERASE"/>
    <property type="match status" value="1"/>
</dbReference>
<evidence type="ECO:0000313" key="6">
    <source>
        <dbReference type="EMBL" id="PDH39428.1"/>
    </source>
</evidence>
<gene>
    <name evidence="5" type="primary">rlmH</name>
    <name evidence="6" type="ORF">CNE99_05545</name>
</gene>
<dbReference type="Gene3D" id="3.40.1280.10">
    <property type="match status" value="1"/>
</dbReference>
<dbReference type="GO" id="GO:0005737">
    <property type="term" value="C:cytoplasm"/>
    <property type="evidence" value="ECO:0007669"/>
    <property type="project" value="UniProtKB-SubCell"/>
</dbReference>
<dbReference type="Proteomes" id="UP000219327">
    <property type="component" value="Unassembled WGS sequence"/>
</dbReference>
<keyword evidence="3 5" id="KW-0949">S-adenosyl-L-methionine</keyword>
<evidence type="ECO:0000256" key="3">
    <source>
        <dbReference type="ARBA" id="ARBA00022691"/>
    </source>
</evidence>
<keyword evidence="2 5" id="KW-0808">Transferase</keyword>
<evidence type="ECO:0000313" key="7">
    <source>
        <dbReference type="Proteomes" id="UP000219327"/>
    </source>
</evidence>
<dbReference type="NCBIfam" id="NF000986">
    <property type="entry name" value="PRK00103.1-4"/>
    <property type="match status" value="1"/>
</dbReference>
<comment type="function">
    <text evidence="5">Specifically methylates the pseudouridine at position 1915 (m3Psi1915) in 23S rRNA.</text>
</comment>
<keyword evidence="5" id="KW-0963">Cytoplasm</keyword>
<proteinExistence type="inferred from homology"/>
<dbReference type="CDD" id="cd18081">
    <property type="entry name" value="RlmH-like"/>
    <property type="match status" value="1"/>
</dbReference>
<dbReference type="EC" id="2.1.1.177" evidence="5"/>
<dbReference type="InterPro" id="IPR029026">
    <property type="entry name" value="tRNA_m1G_MTases_N"/>
</dbReference>
<sequence>MKIELLAVGTRAPEWIRKGFDEYRERLVAPWVLTLREIAVAQRGKSGSPEVFRRKEGEALVAAIKPDTRVVALDLTGRSLSTTQLALRFDDIRQASSGLQLMIGGADGLDPACLARVDERWCLSSLTFPHFLVRVIIAEQIYRAWTILHHHPYHR</sequence>
<comment type="similarity">
    <text evidence="4 5">Belongs to the RNA methyltransferase RlmH family.</text>
</comment>
<feature type="binding site" evidence="5">
    <location>
        <begin position="123"/>
        <end position="128"/>
    </location>
    <ligand>
        <name>S-adenosyl-L-methionine</name>
        <dbReference type="ChEBI" id="CHEBI:59789"/>
    </ligand>
</feature>
<dbReference type="InterPro" id="IPR029028">
    <property type="entry name" value="Alpha/beta_knot_MTases"/>
</dbReference>